<evidence type="ECO:0000313" key="1">
    <source>
        <dbReference type="EMBL" id="TFK80027.1"/>
    </source>
</evidence>
<gene>
    <name evidence="1" type="ORF">K466DRAFT_592081</name>
</gene>
<proteinExistence type="predicted"/>
<dbReference type="InParanoid" id="A0A5C3NTY2"/>
<keyword evidence="2" id="KW-1185">Reference proteome</keyword>
<dbReference type="EMBL" id="ML211865">
    <property type="protein sequence ID" value="TFK80027.1"/>
    <property type="molecule type" value="Genomic_DNA"/>
</dbReference>
<accession>A0A5C3NTY2</accession>
<reference evidence="1 2" key="1">
    <citation type="journal article" date="2019" name="Nat. Ecol. Evol.">
        <title>Megaphylogeny resolves global patterns of mushroom evolution.</title>
        <authorList>
            <person name="Varga T."/>
            <person name="Krizsan K."/>
            <person name="Foldi C."/>
            <person name="Dima B."/>
            <person name="Sanchez-Garcia M."/>
            <person name="Sanchez-Ramirez S."/>
            <person name="Szollosi G.J."/>
            <person name="Szarkandi J.G."/>
            <person name="Papp V."/>
            <person name="Albert L."/>
            <person name="Andreopoulos W."/>
            <person name="Angelini C."/>
            <person name="Antonin V."/>
            <person name="Barry K.W."/>
            <person name="Bougher N.L."/>
            <person name="Buchanan P."/>
            <person name="Buyck B."/>
            <person name="Bense V."/>
            <person name="Catcheside P."/>
            <person name="Chovatia M."/>
            <person name="Cooper J."/>
            <person name="Damon W."/>
            <person name="Desjardin D."/>
            <person name="Finy P."/>
            <person name="Geml J."/>
            <person name="Haridas S."/>
            <person name="Hughes K."/>
            <person name="Justo A."/>
            <person name="Karasinski D."/>
            <person name="Kautmanova I."/>
            <person name="Kiss B."/>
            <person name="Kocsube S."/>
            <person name="Kotiranta H."/>
            <person name="LaButti K.M."/>
            <person name="Lechner B.E."/>
            <person name="Liimatainen K."/>
            <person name="Lipzen A."/>
            <person name="Lukacs Z."/>
            <person name="Mihaltcheva S."/>
            <person name="Morgado L.N."/>
            <person name="Niskanen T."/>
            <person name="Noordeloos M.E."/>
            <person name="Ohm R.A."/>
            <person name="Ortiz-Santana B."/>
            <person name="Ovrebo C."/>
            <person name="Racz N."/>
            <person name="Riley R."/>
            <person name="Savchenko A."/>
            <person name="Shiryaev A."/>
            <person name="Soop K."/>
            <person name="Spirin V."/>
            <person name="Szebenyi C."/>
            <person name="Tomsovsky M."/>
            <person name="Tulloss R.E."/>
            <person name="Uehling J."/>
            <person name="Grigoriev I.V."/>
            <person name="Vagvolgyi C."/>
            <person name="Papp T."/>
            <person name="Martin F.M."/>
            <person name="Miettinen O."/>
            <person name="Hibbett D.S."/>
            <person name="Nagy L.G."/>
        </authorList>
    </citation>
    <scope>NUCLEOTIDE SEQUENCE [LARGE SCALE GENOMIC DNA]</scope>
    <source>
        <strain evidence="1 2">HHB13444</strain>
    </source>
</reference>
<evidence type="ECO:0000313" key="2">
    <source>
        <dbReference type="Proteomes" id="UP000308197"/>
    </source>
</evidence>
<dbReference type="Proteomes" id="UP000308197">
    <property type="component" value="Unassembled WGS sequence"/>
</dbReference>
<organism evidence="1 2">
    <name type="scientific">Polyporus arcularius HHB13444</name>
    <dbReference type="NCBI Taxonomy" id="1314778"/>
    <lineage>
        <taxon>Eukaryota</taxon>
        <taxon>Fungi</taxon>
        <taxon>Dikarya</taxon>
        <taxon>Basidiomycota</taxon>
        <taxon>Agaricomycotina</taxon>
        <taxon>Agaricomycetes</taxon>
        <taxon>Polyporales</taxon>
        <taxon>Polyporaceae</taxon>
        <taxon>Polyporus</taxon>
    </lineage>
</organism>
<name>A0A5C3NTY2_9APHY</name>
<dbReference type="AlphaFoldDB" id="A0A5C3NTY2"/>
<protein>
    <submittedName>
        <fullName evidence="1">Uncharacterized protein</fullName>
    </submittedName>
</protein>
<sequence>MTVPGPERYVAMLSQPSLLVKQPRYVYRRACHPPPASSCRRLTRGPPRCSRVVETQGIQRRLLCVQLSMPTR</sequence>